<accession>A0A2U2HDT8</accession>
<feature type="transmembrane region" description="Helical" evidence="1">
    <location>
        <begin position="226"/>
        <end position="245"/>
    </location>
</feature>
<evidence type="ECO:0000313" key="3">
    <source>
        <dbReference type="EMBL" id="PWF41339.1"/>
    </source>
</evidence>
<proteinExistence type="predicted"/>
<sequence>MRPDCAIVSAADTVTGAAKPKHLRLALAWGIASALAIAAVLPYVFAAMPAMLAKLPVSLPVFAAIQIVQGSAIIALLSWIGLRLGQPLGLDSPFARALVYRTPFPRVSKKALAGACLAGLITGAVLSGLDKAFEPFMPAMTQPLPAAGIAFWKRIVASFYGGIAEELICRLFLMTVISWIVWKTVLKGKTAPSGTAVMIGIVGAALLFGIAHLGAAAQLWPLTPVVIAKVIALNAIGGIVFGLIFSRRGLEHAMCAHFCADIVIQSVAAMA</sequence>
<reference evidence="3 4" key="1">
    <citation type="submission" date="2018-04" db="EMBL/GenBank/DDBJ databases">
        <title>Massilia violaceinigra sp. nov., a novel purple-pigmented bacterium isolated from Tianshan glacier, Xinjiang, China.</title>
        <authorList>
            <person name="Wang H."/>
        </authorList>
    </citation>
    <scope>NUCLEOTIDE SEQUENCE [LARGE SCALE GENOMIC DNA]</scope>
    <source>
        <strain evidence="3 4">B448-2</strain>
    </source>
</reference>
<feature type="transmembrane region" description="Helical" evidence="1">
    <location>
        <begin position="111"/>
        <end position="129"/>
    </location>
</feature>
<keyword evidence="4" id="KW-1185">Reference proteome</keyword>
<dbReference type="GO" id="GO:0080120">
    <property type="term" value="P:CAAX-box protein maturation"/>
    <property type="evidence" value="ECO:0007669"/>
    <property type="project" value="UniProtKB-ARBA"/>
</dbReference>
<feature type="transmembrane region" description="Helical" evidence="1">
    <location>
        <begin position="159"/>
        <end position="182"/>
    </location>
</feature>
<keyword evidence="3" id="KW-0378">Hydrolase</keyword>
<feature type="transmembrane region" description="Helical" evidence="1">
    <location>
        <begin position="194"/>
        <end position="220"/>
    </location>
</feature>
<keyword evidence="3" id="KW-0645">Protease</keyword>
<dbReference type="GO" id="GO:0008237">
    <property type="term" value="F:metallopeptidase activity"/>
    <property type="evidence" value="ECO:0007669"/>
    <property type="project" value="UniProtKB-KW"/>
</dbReference>
<evidence type="ECO:0000259" key="2">
    <source>
        <dbReference type="Pfam" id="PF02517"/>
    </source>
</evidence>
<dbReference type="GO" id="GO:0004175">
    <property type="term" value="F:endopeptidase activity"/>
    <property type="evidence" value="ECO:0007669"/>
    <property type="project" value="UniProtKB-ARBA"/>
</dbReference>
<dbReference type="AlphaFoldDB" id="A0A2U2HDT8"/>
<comment type="caution">
    <text evidence="3">The sequence shown here is derived from an EMBL/GenBank/DDBJ whole genome shotgun (WGS) entry which is preliminary data.</text>
</comment>
<dbReference type="OrthoDB" id="378663at2"/>
<dbReference type="EMBL" id="PXWF02000313">
    <property type="protein sequence ID" value="PWF41339.1"/>
    <property type="molecule type" value="Genomic_DNA"/>
</dbReference>
<protein>
    <submittedName>
        <fullName evidence="3">CPBP family intramembrane metalloprotease</fullName>
    </submittedName>
</protein>
<feature type="domain" description="CAAX prenyl protease 2/Lysostaphin resistance protein A-like" evidence="2">
    <location>
        <begin position="151"/>
        <end position="262"/>
    </location>
</feature>
<keyword evidence="1" id="KW-1133">Transmembrane helix</keyword>
<dbReference type="Pfam" id="PF02517">
    <property type="entry name" value="Rce1-like"/>
    <property type="match status" value="1"/>
</dbReference>
<dbReference type="Proteomes" id="UP000241421">
    <property type="component" value="Unassembled WGS sequence"/>
</dbReference>
<gene>
    <name evidence="3" type="ORF">C7C56_024940</name>
</gene>
<feature type="transmembrane region" description="Helical" evidence="1">
    <location>
        <begin position="25"/>
        <end position="45"/>
    </location>
</feature>
<dbReference type="InterPro" id="IPR003675">
    <property type="entry name" value="Rce1/LyrA-like_dom"/>
</dbReference>
<dbReference type="GO" id="GO:0006508">
    <property type="term" value="P:proteolysis"/>
    <property type="evidence" value="ECO:0007669"/>
    <property type="project" value="UniProtKB-KW"/>
</dbReference>
<evidence type="ECO:0000256" key="1">
    <source>
        <dbReference type="SAM" id="Phobius"/>
    </source>
</evidence>
<keyword evidence="1" id="KW-0812">Transmembrane</keyword>
<organism evidence="3 4">
    <name type="scientific">Massilia glaciei</name>
    <dbReference type="NCBI Taxonomy" id="1524097"/>
    <lineage>
        <taxon>Bacteria</taxon>
        <taxon>Pseudomonadati</taxon>
        <taxon>Pseudomonadota</taxon>
        <taxon>Betaproteobacteria</taxon>
        <taxon>Burkholderiales</taxon>
        <taxon>Oxalobacteraceae</taxon>
        <taxon>Telluria group</taxon>
        <taxon>Massilia</taxon>
    </lineage>
</organism>
<evidence type="ECO:0000313" key="4">
    <source>
        <dbReference type="Proteomes" id="UP000241421"/>
    </source>
</evidence>
<feature type="transmembrane region" description="Helical" evidence="1">
    <location>
        <begin position="57"/>
        <end position="82"/>
    </location>
</feature>
<name>A0A2U2HDT8_9BURK</name>
<keyword evidence="1" id="KW-0472">Membrane</keyword>
<keyword evidence="3" id="KW-0482">Metalloprotease</keyword>